<keyword evidence="2" id="KW-1185">Reference proteome</keyword>
<dbReference type="EMBL" id="JASJQH010001381">
    <property type="protein sequence ID" value="KAK9761454.1"/>
    <property type="molecule type" value="Genomic_DNA"/>
</dbReference>
<dbReference type="Proteomes" id="UP001479436">
    <property type="component" value="Unassembled WGS sequence"/>
</dbReference>
<protein>
    <submittedName>
        <fullName evidence="1">Uncharacterized protein</fullName>
    </submittedName>
</protein>
<sequence>MAHDLGLTPGAFDRTSVQAGFYIEILHILGATRQATWSEDILSNLALDPRASFSTSISAFRPS</sequence>
<evidence type="ECO:0000313" key="2">
    <source>
        <dbReference type="Proteomes" id="UP001479436"/>
    </source>
</evidence>
<gene>
    <name evidence="1" type="ORF">K7432_013636</name>
</gene>
<comment type="caution">
    <text evidence="1">The sequence shown here is derived from an EMBL/GenBank/DDBJ whole genome shotgun (WGS) entry which is preliminary data.</text>
</comment>
<reference evidence="1 2" key="1">
    <citation type="submission" date="2023-04" db="EMBL/GenBank/DDBJ databases">
        <title>Genome of Basidiobolus ranarum AG-B5.</title>
        <authorList>
            <person name="Stajich J.E."/>
            <person name="Carter-House D."/>
            <person name="Gryganskyi A."/>
        </authorList>
    </citation>
    <scope>NUCLEOTIDE SEQUENCE [LARGE SCALE GENOMIC DNA]</scope>
    <source>
        <strain evidence="1 2">AG-B5</strain>
    </source>
</reference>
<evidence type="ECO:0000313" key="1">
    <source>
        <dbReference type="EMBL" id="KAK9761454.1"/>
    </source>
</evidence>
<accession>A0ABR2WIW3</accession>
<proteinExistence type="predicted"/>
<organism evidence="1 2">
    <name type="scientific">Basidiobolus ranarum</name>
    <dbReference type="NCBI Taxonomy" id="34480"/>
    <lineage>
        <taxon>Eukaryota</taxon>
        <taxon>Fungi</taxon>
        <taxon>Fungi incertae sedis</taxon>
        <taxon>Zoopagomycota</taxon>
        <taxon>Entomophthoromycotina</taxon>
        <taxon>Basidiobolomycetes</taxon>
        <taxon>Basidiobolales</taxon>
        <taxon>Basidiobolaceae</taxon>
        <taxon>Basidiobolus</taxon>
    </lineage>
</organism>
<name>A0ABR2WIW3_9FUNG</name>